<dbReference type="InterPro" id="IPR059125">
    <property type="entry name" value="Ferritin_actino"/>
</dbReference>
<dbReference type="Gene3D" id="1.20.1260.10">
    <property type="match status" value="1"/>
</dbReference>
<sequence>MIEQSRSSARRRRPTGFEKVDFSDLTPDVDSYLGQAAYVQLGFFQVLSELSVTTSDLGAKQIIAQAAGFALAKHEGIVSEIGRREKKADEAMAPFAPAVDEFLLSTAGATKNEALLSVYITQGFLDDLYIGLTDGLPSDVGPRIASLLGSDSGANGLVTLLTEAIDVDPKRADFLAMWGRRLVGDTLLLAHHALRINPGSATEEARVEPVFTELIATHTRRMDALGLTA</sequence>
<dbReference type="Pfam" id="PF13794">
    <property type="entry name" value="MiaE_2"/>
    <property type="match status" value="1"/>
</dbReference>
<organism evidence="2 3">
    <name type="scientific">Okibacterium fritillariae</name>
    <dbReference type="NCBI Taxonomy" id="123320"/>
    <lineage>
        <taxon>Bacteria</taxon>
        <taxon>Bacillati</taxon>
        <taxon>Actinomycetota</taxon>
        <taxon>Actinomycetes</taxon>
        <taxon>Micrococcales</taxon>
        <taxon>Microbacteriaceae</taxon>
        <taxon>Okibacterium</taxon>
    </lineage>
</organism>
<evidence type="ECO:0000259" key="1">
    <source>
        <dbReference type="Pfam" id="PF13794"/>
    </source>
</evidence>
<reference evidence="2 3" key="1">
    <citation type="submission" date="2017-02" db="EMBL/GenBank/DDBJ databases">
        <authorList>
            <person name="Peterson S.W."/>
        </authorList>
    </citation>
    <scope>NUCLEOTIDE SEQUENCE [LARGE SCALE GENOMIC DNA]</scope>
    <source>
        <strain evidence="2 3">VKM Ac-2059</strain>
    </source>
</reference>
<dbReference type="AlphaFoldDB" id="A0A1T5J274"/>
<dbReference type="InterPro" id="IPR012347">
    <property type="entry name" value="Ferritin-like"/>
</dbReference>
<proteinExistence type="predicted"/>
<name>A0A1T5J274_9MICO</name>
<feature type="domain" description="Ferritin-like" evidence="1">
    <location>
        <begin position="31"/>
        <end position="189"/>
    </location>
</feature>
<keyword evidence="3" id="KW-1185">Reference proteome</keyword>
<dbReference type="Proteomes" id="UP000190857">
    <property type="component" value="Unassembled WGS sequence"/>
</dbReference>
<gene>
    <name evidence="2" type="ORF">SAMN06309945_1135</name>
</gene>
<dbReference type="EMBL" id="FUZP01000001">
    <property type="protein sequence ID" value="SKC45421.1"/>
    <property type="molecule type" value="Genomic_DNA"/>
</dbReference>
<evidence type="ECO:0000313" key="2">
    <source>
        <dbReference type="EMBL" id="SKC45421.1"/>
    </source>
</evidence>
<evidence type="ECO:0000313" key="3">
    <source>
        <dbReference type="Proteomes" id="UP000190857"/>
    </source>
</evidence>
<protein>
    <submittedName>
        <fullName evidence="2">tRNA-(MS[2]IO[6]A)-hydroxylase (MiaE)-like</fullName>
    </submittedName>
</protein>
<dbReference type="STRING" id="123320.SAMN06309945_1135"/>
<accession>A0A1T5J274</accession>